<dbReference type="AlphaFoldDB" id="A0AAN6P1N1"/>
<evidence type="ECO:0000313" key="1">
    <source>
        <dbReference type="EMBL" id="KAK3956079.1"/>
    </source>
</evidence>
<accession>A0AAN6P1N1</accession>
<protein>
    <submittedName>
        <fullName evidence="1">Uncharacterized protein</fullName>
    </submittedName>
</protein>
<name>A0AAN6P1N1_9PEZI</name>
<reference evidence="1" key="1">
    <citation type="journal article" date="2023" name="Mol. Phylogenet. Evol.">
        <title>Genome-scale phylogeny and comparative genomics of the fungal order Sordariales.</title>
        <authorList>
            <person name="Hensen N."/>
            <person name="Bonometti L."/>
            <person name="Westerberg I."/>
            <person name="Brannstrom I.O."/>
            <person name="Guillou S."/>
            <person name="Cros-Aarteil S."/>
            <person name="Calhoun S."/>
            <person name="Haridas S."/>
            <person name="Kuo A."/>
            <person name="Mondo S."/>
            <person name="Pangilinan J."/>
            <person name="Riley R."/>
            <person name="LaButti K."/>
            <person name="Andreopoulos B."/>
            <person name="Lipzen A."/>
            <person name="Chen C."/>
            <person name="Yan M."/>
            <person name="Daum C."/>
            <person name="Ng V."/>
            <person name="Clum A."/>
            <person name="Steindorff A."/>
            <person name="Ohm R.A."/>
            <person name="Martin F."/>
            <person name="Silar P."/>
            <person name="Natvig D.O."/>
            <person name="Lalanne C."/>
            <person name="Gautier V."/>
            <person name="Ament-Velasquez S.L."/>
            <person name="Kruys A."/>
            <person name="Hutchinson M.I."/>
            <person name="Powell A.J."/>
            <person name="Barry K."/>
            <person name="Miller A.N."/>
            <person name="Grigoriev I.V."/>
            <person name="Debuchy R."/>
            <person name="Gladieux P."/>
            <person name="Hiltunen Thoren M."/>
            <person name="Johannesson H."/>
        </authorList>
    </citation>
    <scope>NUCLEOTIDE SEQUENCE</scope>
    <source>
        <strain evidence="1">CBS 626.80</strain>
    </source>
</reference>
<gene>
    <name evidence="1" type="ORF">QBC32DRAFT_164003</name>
</gene>
<proteinExistence type="predicted"/>
<reference evidence="1" key="2">
    <citation type="submission" date="2023-06" db="EMBL/GenBank/DDBJ databases">
        <authorList>
            <consortium name="Lawrence Berkeley National Laboratory"/>
            <person name="Mondo S.J."/>
            <person name="Hensen N."/>
            <person name="Bonometti L."/>
            <person name="Westerberg I."/>
            <person name="Brannstrom I.O."/>
            <person name="Guillou S."/>
            <person name="Cros-Aarteil S."/>
            <person name="Calhoun S."/>
            <person name="Haridas S."/>
            <person name="Kuo A."/>
            <person name="Pangilinan J."/>
            <person name="Riley R."/>
            <person name="Labutti K."/>
            <person name="Andreopoulos B."/>
            <person name="Lipzen A."/>
            <person name="Chen C."/>
            <person name="Yanf M."/>
            <person name="Daum C."/>
            <person name="Ng V."/>
            <person name="Clum A."/>
            <person name="Steindorff A."/>
            <person name="Ohm R."/>
            <person name="Martin F."/>
            <person name="Silar P."/>
            <person name="Natvig D."/>
            <person name="Lalanne C."/>
            <person name="Gautier V."/>
            <person name="Ament-Velasquez S.L."/>
            <person name="Kruys A."/>
            <person name="Hutchinson M.I."/>
            <person name="Powell A.J."/>
            <person name="Barry K."/>
            <person name="Miller A.N."/>
            <person name="Grigoriev I.V."/>
            <person name="Debuchy R."/>
            <person name="Gladieux P."/>
            <person name="Thoren M.H."/>
            <person name="Johannesson H."/>
        </authorList>
    </citation>
    <scope>NUCLEOTIDE SEQUENCE</scope>
    <source>
        <strain evidence="1">CBS 626.80</strain>
    </source>
</reference>
<organism evidence="1 2">
    <name type="scientific">Pseudoneurospora amorphoporcata</name>
    <dbReference type="NCBI Taxonomy" id="241081"/>
    <lineage>
        <taxon>Eukaryota</taxon>
        <taxon>Fungi</taxon>
        <taxon>Dikarya</taxon>
        <taxon>Ascomycota</taxon>
        <taxon>Pezizomycotina</taxon>
        <taxon>Sordariomycetes</taxon>
        <taxon>Sordariomycetidae</taxon>
        <taxon>Sordariales</taxon>
        <taxon>Sordariaceae</taxon>
        <taxon>Pseudoneurospora</taxon>
    </lineage>
</organism>
<dbReference type="EMBL" id="MU859069">
    <property type="protein sequence ID" value="KAK3956079.1"/>
    <property type="molecule type" value="Genomic_DNA"/>
</dbReference>
<sequence length="231" mass="25733">MEVALDASQGICACRRTRGRPKSCSPSLGCVRSEMLLANRVISKVFRAFGHRQSRERCCERMHVPHLCLGNTQCCPGLMCESVGGVREFANRVGRWGTSNRRCGPTQDAVRNRIGSWEDDNKSREGKGAPRGPWWTGSLLSVKPGVRPFGFRSAVLGDKRVETSRRKKVSRSCVGEKKLKKRENSKKKIDRPFRRRCWLGGRVSPLLGFGSRDRCSFGAGPWLLTGLLIAG</sequence>
<keyword evidence="2" id="KW-1185">Reference proteome</keyword>
<dbReference type="Proteomes" id="UP001303222">
    <property type="component" value="Unassembled WGS sequence"/>
</dbReference>
<evidence type="ECO:0000313" key="2">
    <source>
        <dbReference type="Proteomes" id="UP001303222"/>
    </source>
</evidence>
<comment type="caution">
    <text evidence="1">The sequence shown here is derived from an EMBL/GenBank/DDBJ whole genome shotgun (WGS) entry which is preliminary data.</text>
</comment>